<evidence type="ECO:0000256" key="1">
    <source>
        <dbReference type="SAM" id="MobiDB-lite"/>
    </source>
</evidence>
<proteinExistence type="predicted"/>
<feature type="region of interest" description="Disordered" evidence="1">
    <location>
        <begin position="78"/>
        <end position="99"/>
    </location>
</feature>
<evidence type="ECO:0000313" key="2">
    <source>
        <dbReference type="EMBL" id="KOO25411.1"/>
    </source>
</evidence>
<dbReference type="Proteomes" id="UP000037460">
    <property type="component" value="Unassembled WGS sequence"/>
</dbReference>
<reference evidence="3" key="1">
    <citation type="journal article" date="2015" name="PLoS Genet.">
        <title>Genome Sequence and Transcriptome Analyses of Chrysochromulina tobin: Metabolic Tools for Enhanced Algal Fitness in the Prominent Order Prymnesiales (Haptophyceae).</title>
        <authorList>
            <person name="Hovde B.T."/>
            <person name="Deodato C.R."/>
            <person name="Hunsperger H.M."/>
            <person name="Ryken S.A."/>
            <person name="Yost W."/>
            <person name="Jha R.K."/>
            <person name="Patterson J."/>
            <person name="Monnat R.J. Jr."/>
            <person name="Barlow S.B."/>
            <person name="Starkenburg S.R."/>
            <person name="Cattolico R.A."/>
        </authorList>
    </citation>
    <scope>NUCLEOTIDE SEQUENCE</scope>
    <source>
        <strain evidence="3">CCMP291</strain>
    </source>
</reference>
<dbReference type="AlphaFoldDB" id="A0A0M0JFP5"/>
<accession>A0A0M0JFP5</accession>
<keyword evidence="3" id="KW-1185">Reference proteome</keyword>
<name>A0A0M0JFP5_9EUKA</name>
<organism evidence="2 3">
    <name type="scientific">Chrysochromulina tobinii</name>
    <dbReference type="NCBI Taxonomy" id="1460289"/>
    <lineage>
        <taxon>Eukaryota</taxon>
        <taxon>Haptista</taxon>
        <taxon>Haptophyta</taxon>
        <taxon>Prymnesiophyceae</taxon>
        <taxon>Prymnesiales</taxon>
        <taxon>Chrysochromulinaceae</taxon>
        <taxon>Chrysochromulina</taxon>
    </lineage>
</organism>
<dbReference type="EMBL" id="JWZX01002978">
    <property type="protein sequence ID" value="KOO25411.1"/>
    <property type="molecule type" value="Genomic_DNA"/>
</dbReference>
<evidence type="ECO:0000313" key="3">
    <source>
        <dbReference type="Proteomes" id="UP000037460"/>
    </source>
</evidence>
<feature type="compositionally biased region" description="Low complexity" evidence="1">
    <location>
        <begin position="89"/>
        <end position="99"/>
    </location>
</feature>
<protein>
    <submittedName>
        <fullName evidence="2">Uncharacterized protein</fullName>
    </submittedName>
</protein>
<gene>
    <name evidence="2" type="ORF">Ctob_003053</name>
</gene>
<comment type="caution">
    <text evidence="2">The sequence shown here is derived from an EMBL/GenBank/DDBJ whole genome shotgun (WGS) entry which is preliminary data.</text>
</comment>
<sequence length="99" mass="10318">MPPTVTDARYLLLSRLTQANPVSLSAGTSWRPSCTAASMACSAVSHRAQIWGCERGLTDGTLPSAAAPSVAMCSRARRPLAIGMPPGPSSTSTSRRAHH</sequence>